<dbReference type="PANTHER" id="PTHR46481:SF10">
    <property type="entry name" value="ZINC FINGER BED DOMAIN-CONTAINING PROTEIN 39"/>
    <property type="match status" value="1"/>
</dbReference>
<feature type="non-terminal residue" evidence="7">
    <location>
        <position position="1"/>
    </location>
</feature>
<dbReference type="Proteomes" id="UP000807306">
    <property type="component" value="Unassembled WGS sequence"/>
</dbReference>
<dbReference type="GO" id="GO:0008270">
    <property type="term" value="F:zinc ion binding"/>
    <property type="evidence" value="ECO:0007669"/>
    <property type="project" value="UniProtKB-KW"/>
</dbReference>
<sequence>IFISFFFKKPKPKKKVTVARGASGARFRRPGELAAEDEDEEIILDGYENESDENDDDEDDTAVEEVAEAAAEEEDDDDGQGVHNERVCRTLKDKAIIMMEAKGVFIDHDEEKMALQIFPRMAGLARRVHDNTTLKERFVSLVKKNDDLQGTQRTLTRRVPTRWNSDFNCLNSHFHFRDVVEALTSTSSLGLRAYHLSDDQWLMAEDVCEVLLLFDTVTRVFSMKEVPLIVDVVPTLEDLREGLIAARDDTINDVSNIVKIACQASILLVDKYSTFADNCDIYLIAIAMCPDRKLKWFKDHGRTPRQIKEIEKLIIEKWTEVYSPDEDEE</sequence>
<comment type="caution">
    <text evidence="7">The sequence shown here is derived from an EMBL/GenBank/DDBJ whole genome shotgun (WGS) entry which is preliminary data.</text>
</comment>
<dbReference type="SUPFAM" id="SSF53098">
    <property type="entry name" value="Ribonuclease H-like"/>
    <property type="match status" value="1"/>
</dbReference>
<gene>
    <name evidence="7" type="ORF">CPB83DRAFT_727737</name>
</gene>
<protein>
    <submittedName>
        <fullName evidence="7">Uncharacterized protein</fullName>
    </submittedName>
</protein>
<dbReference type="InterPro" id="IPR012337">
    <property type="entry name" value="RNaseH-like_sf"/>
</dbReference>
<evidence type="ECO:0000256" key="3">
    <source>
        <dbReference type="ARBA" id="ARBA00022771"/>
    </source>
</evidence>
<comment type="subcellular location">
    <subcellularLocation>
        <location evidence="1">Nucleus</location>
    </subcellularLocation>
</comment>
<dbReference type="InterPro" id="IPR052035">
    <property type="entry name" value="ZnF_BED_domain_contain"/>
</dbReference>
<feature type="non-terminal residue" evidence="7">
    <location>
        <position position="329"/>
    </location>
</feature>
<feature type="compositionally biased region" description="Acidic residues" evidence="6">
    <location>
        <begin position="34"/>
        <end position="79"/>
    </location>
</feature>
<dbReference type="PANTHER" id="PTHR46481">
    <property type="entry name" value="ZINC FINGER BED DOMAIN-CONTAINING PROTEIN 4"/>
    <property type="match status" value="1"/>
</dbReference>
<keyword evidence="8" id="KW-1185">Reference proteome</keyword>
<name>A0A9P6E7L6_9AGAR</name>
<evidence type="ECO:0000256" key="4">
    <source>
        <dbReference type="ARBA" id="ARBA00022833"/>
    </source>
</evidence>
<keyword evidence="3" id="KW-0863">Zinc-finger</keyword>
<organism evidence="7 8">
    <name type="scientific">Crepidotus variabilis</name>
    <dbReference type="NCBI Taxonomy" id="179855"/>
    <lineage>
        <taxon>Eukaryota</taxon>
        <taxon>Fungi</taxon>
        <taxon>Dikarya</taxon>
        <taxon>Basidiomycota</taxon>
        <taxon>Agaricomycotina</taxon>
        <taxon>Agaricomycetes</taxon>
        <taxon>Agaricomycetidae</taxon>
        <taxon>Agaricales</taxon>
        <taxon>Agaricineae</taxon>
        <taxon>Crepidotaceae</taxon>
        <taxon>Crepidotus</taxon>
    </lineage>
</organism>
<evidence type="ECO:0000256" key="2">
    <source>
        <dbReference type="ARBA" id="ARBA00022723"/>
    </source>
</evidence>
<dbReference type="AlphaFoldDB" id="A0A9P6E7L6"/>
<evidence type="ECO:0000256" key="5">
    <source>
        <dbReference type="ARBA" id="ARBA00023242"/>
    </source>
</evidence>
<keyword evidence="4" id="KW-0862">Zinc</keyword>
<dbReference type="EMBL" id="MU157904">
    <property type="protein sequence ID" value="KAF9524138.1"/>
    <property type="molecule type" value="Genomic_DNA"/>
</dbReference>
<evidence type="ECO:0000256" key="1">
    <source>
        <dbReference type="ARBA" id="ARBA00004123"/>
    </source>
</evidence>
<evidence type="ECO:0000313" key="8">
    <source>
        <dbReference type="Proteomes" id="UP000807306"/>
    </source>
</evidence>
<keyword evidence="2" id="KW-0479">Metal-binding</keyword>
<proteinExistence type="predicted"/>
<keyword evidence="5" id="KW-0539">Nucleus</keyword>
<accession>A0A9P6E7L6</accession>
<evidence type="ECO:0000256" key="6">
    <source>
        <dbReference type="SAM" id="MobiDB-lite"/>
    </source>
</evidence>
<evidence type="ECO:0000313" key="7">
    <source>
        <dbReference type="EMBL" id="KAF9524138.1"/>
    </source>
</evidence>
<feature type="region of interest" description="Disordered" evidence="6">
    <location>
        <begin position="27"/>
        <end position="84"/>
    </location>
</feature>
<reference evidence="7" key="1">
    <citation type="submission" date="2020-11" db="EMBL/GenBank/DDBJ databases">
        <authorList>
            <consortium name="DOE Joint Genome Institute"/>
            <person name="Ahrendt S."/>
            <person name="Riley R."/>
            <person name="Andreopoulos W."/>
            <person name="Labutti K."/>
            <person name="Pangilinan J."/>
            <person name="Ruiz-Duenas F.J."/>
            <person name="Barrasa J.M."/>
            <person name="Sanchez-Garcia M."/>
            <person name="Camarero S."/>
            <person name="Miyauchi S."/>
            <person name="Serrano A."/>
            <person name="Linde D."/>
            <person name="Babiker R."/>
            <person name="Drula E."/>
            <person name="Ayuso-Fernandez I."/>
            <person name="Pacheco R."/>
            <person name="Padilla G."/>
            <person name="Ferreira P."/>
            <person name="Barriuso J."/>
            <person name="Kellner H."/>
            <person name="Castanera R."/>
            <person name="Alfaro M."/>
            <person name="Ramirez L."/>
            <person name="Pisabarro A.G."/>
            <person name="Kuo A."/>
            <person name="Tritt A."/>
            <person name="Lipzen A."/>
            <person name="He G."/>
            <person name="Yan M."/>
            <person name="Ng V."/>
            <person name="Cullen D."/>
            <person name="Martin F."/>
            <person name="Rosso M.-N."/>
            <person name="Henrissat B."/>
            <person name="Hibbett D."/>
            <person name="Martinez A.T."/>
            <person name="Grigoriev I.V."/>
        </authorList>
    </citation>
    <scope>NUCLEOTIDE SEQUENCE</scope>
    <source>
        <strain evidence="7">CBS 506.95</strain>
    </source>
</reference>
<dbReference type="GO" id="GO:0005634">
    <property type="term" value="C:nucleus"/>
    <property type="evidence" value="ECO:0007669"/>
    <property type="project" value="UniProtKB-SubCell"/>
</dbReference>
<dbReference type="OrthoDB" id="3050260at2759"/>